<evidence type="ECO:0000259" key="4">
    <source>
        <dbReference type="Pfam" id="PF07859"/>
    </source>
</evidence>
<comment type="caution">
    <text evidence="5">The sequence shown here is derived from an EMBL/GenBank/DDBJ whole genome shotgun (WGS) entry which is preliminary data.</text>
</comment>
<dbReference type="GeneID" id="66937217"/>
<accession>A0A9P3C2P9</accession>
<dbReference type="PANTHER" id="PTHR48081">
    <property type="entry name" value="AB HYDROLASE SUPERFAMILY PROTEIN C4A8.06C"/>
    <property type="match status" value="1"/>
</dbReference>
<dbReference type="Pfam" id="PF07287">
    <property type="entry name" value="AtuA"/>
    <property type="match status" value="1"/>
</dbReference>
<evidence type="ECO:0000313" key="5">
    <source>
        <dbReference type="EMBL" id="GIK05133.1"/>
    </source>
</evidence>
<sequence length="381" mass="42286">MTNLSVFLRYLRLKLLVSFYRLIVKMLASPPRPRPDTVLRIPSRDKGRTIKAHIYKPSEKYAGSRGPHPVLVNFYGSGFAIPLYGADDGFCRFIATTTGYIVLDVEYRLAPEHPFPAAVHDVEDAVKYVLDRPEEYRTSQVSVSGFSSGGTLALVAPTLFPPDTFQSVISFYPATDLARDPSMRKPPALNAKPRSAFWTRIFREAYIGNMNPQDPRISPAYADTSKYPANMLVVAAEMDSSALEAEDLAKRAETEGVASGRNVVIRRMKECGHAFDKKDKDAACVQARDEAYGLAVDMLMKVAEVSLANNLKKCSPRLRRDCQRRSPVIAAAWYWHDWIAMSYDQLQGVTVSHLIECLGSVYSTKATSGKLGDSSTEGVVE</sequence>
<dbReference type="RefSeq" id="XP_043128319.1">
    <property type="nucleotide sequence ID" value="XM_043272384.1"/>
</dbReference>
<dbReference type="InterPro" id="IPR050300">
    <property type="entry name" value="GDXG_lipolytic_enzyme"/>
</dbReference>
<dbReference type="InterPro" id="IPR010839">
    <property type="entry name" value="AtuA_N"/>
</dbReference>
<keyword evidence="6" id="KW-1185">Reference proteome</keyword>
<feature type="chain" id="PRO_5040126170" description="Alpha/beta hydrolase fold-3 domain-containing protein" evidence="2">
    <location>
        <begin position="29"/>
        <end position="381"/>
    </location>
</feature>
<dbReference type="Pfam" id="PF07859">
    <property type="entry name" value="Abhydrolase_3"/>
    <property type="match status" value="1"/>
</dbReference>
<keyword evidence="2" id="KW-0732">Signal</keyword>
<dbReference type="Gene3D" id="3.40.50.1820">
    <property type="entry name" value="alpha/beta hydrolase"/>
    <property type="match status" value="1"/>
</dbReference>
<evidence type="ECO:0008006" key="7">
    <source>
        <dbReference type="Google" id="ProtNLM"/>
    </source>
</evidence>
<feature type="domain" description="Acyclic terpene utilisation N-terminal" evidence="3">
    <location>
        <begin position="326"/>
        <end position="358"/>
    </location>
</feature>
<keyword evidence="1" id="KW-0378">Hydrolase</keyword>
<feature type="signal peptide" evidence="2">
    <location>
        <begin position="1"/>
        <end position="28"/>
    </location>
</feature>
<dbReference type="Proteomes" id="UP000710440">
    <property type="component" value="Unassembled WGS sequence"/>
</dbReference>
<name>A0A9P3C2P9_ASPVI</name>
<evidence type="ECO:0000256" key="1">
    <source>
        <dbReference type="ARBA" id="ARBA00022801"/>
    </source>
</evidence>
<organism evidence="5 6">
    <name type="scientific">Aspergillus viridinutans</name>
    <dbReference type="NCBI Taxonomy" id="75553"/>
    <lineage>
        <taxon>Eukaryota</taxon>
        <taxon>Fungi</taxon>
        <taxon>Dikarya</taxon>
        <taxon>Ascomycota</taxon>
        <taxon>Pezizomycotina</taxon>
        <taxon>Eurotiomycetes</taxon>
        <taxon>Eurotiomycetidae</taxon>
        <taxon>Eurotiales</taxon>
        <taxon>Aspergillaceae</taxon>
        <taxon>Aspergillus</taxon>
        <taxon>Aspergillus subgen. Fumigati</taxon>
    </lineage>
</organism>
<protein>
    <recommendedName>
        <fullName evidence="7">Alpha/beta hydrolase fold-3 domain-containing protein</fullName>
    </recommendedName>
</protein>
<reference evidence="5 6" key="1">
    <citation type="submission" date="2021-02" db="EMBL/GenBank/DDBJ databases">
        <title>Pan-genome distribution and transcriptional activeness of fungal secondary metabolism genes in Aspergillus section Fumigati.</title>
        <authorList>
            <person name="Takahashi H."/>
            <person name="Umemura M."/>
            <person name="Ninomiya A."/>
            <person name="Kusuya Y."/>
            <person name="Urayama S."/>
            <person name="Shimizu M."/>
            <person name="Watanabe A."/>
            <person name="Kamei K."/>
            <person name="Yaguchi T."/>
            <person name="Hagiwara D."/>
        </authorList>
    </citation>
    <scope>NUCLEOTIDE SEQUENCE [LARGE SCALE GENOMIC DNA]</scope>
    <source>
        <strain evidence="5 6">IFM 47045</strain>
    </source>
</reference>
<feature type="domain" description="Alpha/beta hydrolase fold-3" evidence="4">
    <location>
        <begin position="71"/>
        <end position="275"/>
    </location>
</feature>
<dbReference type="AlphaFoldDB" id="A0A9P3C2P9"/>
<dbReference type="SUPFAM" id="SSF53474">
    <property type="entry name" value="alpha/beta-Hydrolases"/>
    <property type="match status" value="1"/>
</dbReference>
<gene>
    <name evidence="5" type="ORF">Aspvir_009235</name>
</gene>
<dbReference type="InterPro" id="IPR013094">
    <property type="entry name" value="AB_hydrolase_3"/>
</dbReference>
<evidence type="ECO:0000259" key="3">
    <source>
        <dbReference type="Pfam" id="PF07287"/>
    </source>
</evidence>
<proteinExistence type="predicted"/>
<dbReference type="EMBL" id="BOPL01000008">
    <property type="protein sequence ID" value="GIK05133.1"/>
    <property type="molecule type" value="Genomic_DNA"/>
</dbReference>
<dbReference type="InterPro" id="IPR029058">
    <property type="entry name" value="AB_hydrolase_fold"/>
</dbReference>
<dbReference type="GO" id="GO:0016787">
    <property type="term" value="F:hydrolase activity"/>
    <property type="evidence" value="ECO:0007669"/>
    <property type="project" value="UniProtKB-KW"/>
</dbReference>
<dbReference type="OrthoDB" id="408631at2759"/>
<dbReference type="PANTHER" id="PTHR48081:SF8">
    <property type="entry name" value="ALPHA_BETA HYDROLASE FOLD-3 DOMAIN-CONTAINING PROTEIN-RELATED"/>
    <property type="match status" value="1"/>
</dbReference>
<evidence type="ECO:0000313" key="6">
    <source>
        <dbReference type="Proteomes" id="UP000710440"/>
    </source>
</evidence>
<evidence type="ECO:0000256" key="2">
    <source>
        <dbReference type="SAM" id="SignalP"/>
    </source>
</evidence>